<evidence type="ECO:0000313" key="6">
    <source>
        <dbReference type="Proteomes" id="UP000190539"/>
    </source>
</evidence>
<dbReference type="Pfam" id="PF13385">
    <property type="entry name" value="Laminin_G_3"/>
    <property type="match status" value="3"/>
</dbReference>
<comment type="caution">
    <text evidence="5">The sequence shown here is derived from an EMBL/GenBank/DDBJ whole genome shotgun (WGS) entry which is preliminary data.</text>
</comment>
<keyword evidence="6" id="KW-1185">Reference proteome</keyword>
<dbReference type="InterPro" id="IPR006558">
    <property type="entry name" value="LamG-like"/>
</dbReference>
<feature type="region of interest" description="Disordered" evidence="3">
    <location>
        <begin position="290"/>
        <end position="320"/>
    </location>
</feature>
<evidence type="ECO:0000256" key="1">
    <source>
        <dbReference type="ARBA" id="ARBA00022729"/>
    </source>
</evidence>
<dbReference type="Proteomes" id="UP000190539">
    <property type="component" value="Unassembled WGS sequence"/>
</dbReference>
<accession>A0A1V4AAR4</accession>
<dbReference type="STRING" id="83656.B1H18_11470"/>
<sequence length="973" mass="102877">MKSAVQSAATSKSASMTFGLRAASESDGMGWKRFSNKAYLRVKYNRPPPQIKMSQLNSEYGGTCKKSGSAPHVRSLGKIHANHVTDPDGDSVSVQFQAKWDAGDGKGLITRWSPARTSSKKSGSDFSISLPKNVTANKLVNWYVRSYDGAQYSPWSYAGDPTACYFTYDTKVPHAPSITSGEYPASDPENPDDPWFDGVGKYGFFDIKAADSDVTSYWYGINNDPSSKNKITTKAGAAKTAKILPARTGLNFVTAQAFDAAGNGSEIRTYQYRVKAGQPDRATWQLDEAPGAAQAEGSTPARTADLHGGATPGEPGATGTAVTFNGTDGYASTDLPVVNTSGGFAVSAWASLSTMPTDAAVIASQPGNYAPGFELYYSAAYDRWVFNQYKADEAGAGVTRVMADKPGDASTGKWTHLAGSYDSVRNVLELFVNGKLVGQTPYSTPWEARRGLQLGAGSYNGAPGAFFPGSIDDVQIFDKPLAQDEIDKLYTHKAVGDPGRPAVALFPLDEPATAKQIEGHGGVLPAQYHGGVNAGEPGVVGKAAHFNGSDAYGRIGQTSGPHVNTSRSFTVSAWAKLDKKPDGAAIITSQAGKDRPGFELYYSSAYDRWVVNQYASDSPDASVIRAMQPEGATARAGEWAHLVGVHDTVANTLTLYVNGAKAGSTTLAGAFYADQSMYIGAGDYSGQTKNFFPGTIDDVRLYDRPVSAEEVQQLFKQRPLVKGRWQFEETTGTPATSPDSSQEGNAMALKGKATLGAGTMGFSGLQLNGTDAYATTAFVPVDTSASFTVSAWAQAAATPGHAASVVSAPGTSRSAFDLRFVPDAKDPEGLGRWELATADKDTGDAGTKQVANTEFYDVRDWNHLTVAYDGFAKEARLYVNGVLQEVACSDDNGDGDADTAGCEDLIAWADNVLTYKAAKTLQVGASTTGTSTGSYFPGAIDDVWAFQGALNDSQVEELAGSFEDIPTQVPAGT</sequence>
<dbReference type="Gene3D" id="2.60.120.200">
    <property type="match status" value="3"/>
</dbReference>
<keyword evidence="1" id="KW-0732">Signal</keyword>
<dbReference type="InterPro" id="IPR013320">
    <property type="entry name" value="ConA-like_dom_sf"/>
</dbReference>
<proteinExistence type="predicted"/>
<evidence type="ECO:0000256" key="3">
    <source>
        <dbReference type="SAM" id="MobiDB-lite"/>
    </source>
</evidence>
<evidence type="ECO:0000256" key="2">
    <source>
        <dbReference type="ARBA" id="ARBA00023157"/>
    </source>
</evidence>
<organism evidence="5 6">
    <name type="scientific">Streptomyces tsukubensis</name>
    <dbReference type="NCBI Taxonomy" id="83656"/>
    <lineage>
        <taxon>Bacteria</taxon>
        <taxon>Bacillati</taxon>
        <taxon>Actinomycetota</taxon>
        <taxon>Actinomycetes</taxon>
        <taxon>Kitasatosporales</taxon>
        <taxon>Streptomycetaceae</taxon>
        <taxon>Streptomyces</taxon>
    </lineage>
</organism>
<feature type="compositionally biased region" description="Polar residues" evidence="3">
    <location>
        <begin position="728"/>
        <end position="744"/>
    </location>
</feature>
<dbReference type="EMBL" id="MVFC01000007">
    <property type="protein sequence ID" value="OON80525.1"/>
    <property type="molecule type" value="Genomic_DNA"/>
</dbReference>
<dbReference type="SMART" id="SM00560">
    <property type="entry name" value="LamGL"/>
    <property type="match status" value="3"/>
</dbReference>
<dbReference type="SUPFAM" id="SSF49899">
    <property type="entry name" value="Concanavalin A-like lectins/glucanases"/>
    <property type="match status" value="3"/>
</dbReference>
<feature type="region of interest" description="Disordered" evidence="3">
    <location>
        <begin position="726"/>
        <end position="745"/>
    </location>
</feature>
<keyword evidence="2" id="KW-1015">Disulfide bond</keyword>
<evidence type="ECO:0000313" key="5">
    <source>
        <dbReference type="EMBL" id="OON80525.1"/>
    </source>
</evidence>
<dbReference type="AlphaFoldDB" id="A0A1V4AAR4"/>
<feature type="compositionally biased region" description="Low complexity" evidence="3">
    <location>
        <begin position="308"/>
        <end position="320"/>
    </location>
</feature>
<dbReference type="RefSeq" id="WP_227025314.1">
    <property type="nucleotide sequence ID" value="NZ_CP045178.1"/>
</dbReference>
<evidence type="ECO:0000259" key="4">
    <source>
        <dbReference type="SMART" id="SM00560"/>
    </source>
</evidence>
<protein>
    <recommendedName>
        <fullName evidence="4">LamG-like jellyroll fold domain-containing protein</fullName>
    </recommendedName>
</protein>
<gene>
    <name evidence="5" type="ORF">B1H18_11470</name>
</gene>
<feature type="domain" description="LamG-like jellyroll fold" evidence="4">
    <location>
        <begin position="567"/>
        <end position="709"/>
    </location>
</feature>
<feature type="domain" description="LamG-like jellyroll fold" evidence="4">
    <location>
        <begin position="785"/>
        <end position="953"/>
    </location>
</feature>
<reference evidence="5 6" key="1">
    <citation type="submission" date="2017-02" db="EMBL/GenBank/DDBJ databases">
        <title>Draft Genome Sequence of Streptomyces tsukubaensis F601, a Producer of the immunosuppressant tacrolimus FK506.</title>
        <authorList>
            <person name="Zong G."/>
            <person name="Zhong C."/>
            <person name="Fu J."/>
            <person name="Qin R."/>
            <person name="Cao G."/>
        </authorList>
    </citation>
    <scope>NUCLEOTIDE SEQUENCE [LARGE SCALE GENOMIC DNA]</scope>
    <source>
        <strain evidence="5 6">F601</strain>
    </source>
</reference>
<name>A0A1V4AAR4_9ACTN</name>
<dbReference type="GO" id="GO:0006955">
    <property type="term" value="P:immune response"/>
    <property type="evidence" value="ECO:0007669"/>
    <property type="project" value="InterPro"/>
</dbReference>
<dbReference type="PANTHER" id="PTHR46943:SF1">
    <property type="entry name" value="PENTRAXIN-RELATED PROTEIN PTX3"/>
    <property type="match status" value="1"/>
</dbReference>
<dbReference type="PANTHER" id="PTHR46943">
    <property type="entry name" value="PENTRAXIN-RELATED PROTEIN PTX3"/>
    <property type="match status" value="1"/>
</dbReference>
<feature type="domain" description="LamG-like jellyroll fold" evidence="4">
    <location>
        <begin position="342"/>
        <end position="484"/>
    </location>
</feature>
<dbReference type="InterPro" id="IPR042837">
    <property type="entry name" value="PTX3"/>
</dbReference>